<name>A0A3L8RT76_CHLGU</name>
<reference evidence="2 3" key="1">
    <citation type="journal article" date="2018" name="Proc. R. Soc. B">
        <title>A non-coding region near Follistatin controls head colour polymorphism in the Gouldian finch.</title>
        <authorList>
            <person name="Toomey M.B."/>
            <person name="Marques C.I."/>
            <person name="Andrade P."/>
            <person name="Araujo P.M."/>
            <person name="Sabatino S."/>
            <person name="Gazda M.A."/>
            <person name="Afonso S."/>
            <person name="Lopes R.J."/>
            <person name="Corbo J.C."/>
            <person name="Carneiro M."/>
        </authorList>
    </citation>
    <scope>NUCLEOTIDE SEQUENCE [LARGE SCALE GENOMIC DNA]</scope>
    <source>
        <strain evidence="2">Red01</strain>
        <tissue evidence="2">Muscle</tissue>
    </source>
</reference>
<organism evidence="2 3">
    <name type="scientific">Chloebia gouldiae</name>
    <name type="common">Gouldian finch</name>
    <name type="synonym">Erythrura gouldiae</name>
    <dbReference type="NCBI Taxonomy" id="44316"/>
    <lineage>
        <taxon>Eukaryota</taxon>
        <taxon>Metazoa</taxon>
        <taxon>Chordata</taxon>
        <taxon>Craniata</taxon>
        <taxon>Vertebrata</taxon>
        <taxon>Euteleostomi</taxon>
        <taxon>Archelosauria</taxon>
        <taxon>Archosauria</taxon>
        <taxon>Dinosauria</taxon>
        <taxon>Saurischia</taxon>
        <taxon>Theropoda</taxon>
        <taxon>Coelurosauria</taxon>
        <taxon>Aves</taxon>
        <taxon>Neognathae</taxon>
        <taxon>Neoaves</taxon>
        <taxon>Telluraves</taxon>
        <taxon>Australaves</taxon>
        <taxon>Passeriformes</taxon>
        <taxon>Passeroidea</taxon>
        <taxon>Passeridae</taxon>
        <taxon>Chloebia</taxon>
    </lineage>
</organism>
<gene>
    <name evidence="2" type="ORF">DV515_00016130</name>
</gene>
<dbReference type="AlphaFoldDB" id="A0A3L8RT76"/>
<keyword evidence="3" id="KW-1185">Reference proteome</keyword>
<dbReference type="EMBL" id="QUSF01000258">
    <property type="protein sequence ID" value="RLV85274.1"/>
    <property type="molecule type" value="Genomic_DNA"/>
</dbReference>
<protein>
    <submittedName>
        <fullName evidence="2">Uncharacterized protein</fullName>
    </submittedName>
</protein>
<feature type="region of interest" description="Disordered" evidence="1">
    <location>
        <begin position="19"/>
        <end position="40"/>
    </location>
</feature>
<evidence type="ECO:0000313" key="2">
    <source>
        <dbReference type="EMBL" id="RLV85274.1"/>
    </source>
</evidence>
<comment type="caution">
    <text evidence="2">The sequence shown here is derived from an EMBL/GenBank/DDBJ whole genome shotgun (WGS) entry which is preliminary data.</text>
</comment>
<dbReference type="Proteomes" id="UP000276834">
    <property type="component" value="Unassembled WGS sequence"/>
</dbReference>
<sequence length="95" mass="10400">MGGCWHLMGSAFSRDREPALELREQRSPGQLGLSPAARRVRPGREGLRDSLWLPPGRGLRLLPPCSGTLGPARIQSAPLRKLDLRSPCEARMAGF</sequence>
<accession>A0A3L8RT76</accession>
<evidence type="ECO:0000256" key="1">
    <source>
        <dbReference type="SAM" id="MobiDB-lite"/>
    </source>
</evidence>
<evidence type="ECO:0000313" key="3">
    <source>
        <dbReference type="Proteomes" id="UP000276834"/>
    </source>
</evidence>
<proteinExistence type="predicted"/>